<dbReference type="PROSITE" id="PS50005">
    <property type="entry name" value="TPR"/>
    <property type="match status" value="1"/>
</dbReference>
<protein>
    <submittedName>
        <fullName evidence="2">Uncharacterized protein</fullName>
    </submittedName>
</protein>
<evidence type="ECO:0000313" key="2">
    <source>
        <dbReference type="EMBL" id="GLI59001.1"/>
    </source>
</evidence>
<organism evidence="2 3">
    <name type="scientific">Volvox africanus</name>
    <dbReference type="NCBI Taxonomy" id="51714"/>
    <lineage>
        <taxon>Eukaryota</taxon>
        <taxon>Viridiplantae</taxon>
        <taxon>Chlorophyta</taxon>
        <taxon>core chlorophytes</taxon>
        <taxon>Chlorophyceae</taxon>
        <taxon>CS clade</taxon>
        <taxon>Chlamydomonadales</taxon>
        <taxon>Volvocaceae</taxon>
        <taxon>Volvox</taxon>
    </lineage>
</organism>
<keyword evidence="1" id="KW-0802">TPR repeat</keyword>
<dbReference type="SUPFAM" id="SSF48452">
    <property type="entry name" value="TPR-like"/>
    <property type="match status" value="1"/>
</dbReference>
<evidence type="ECO:0000256" key="1">
    <source>
        <dbReference type="PROSITE-ProRule" id="PRU00339"/>
    </source>
</evidence>
<dbReference type="InterPro" id="IPR011990">
    <property type="entry name" value="TPR-like_helical_dom_sf"/>
</dbReference>
<dbReference type="Gene3D" id="1.25.40.10">
    <property type="entry name" value="Tetratricopeptide repeat domain"/>
    <property type="match status" value="1"/>
</dbReference>
<name>A0ABQ5RPG8_9CHLO</name>
<accession>A0ABQ5RPG8</accession>
<reference evidence="2 3" key="1">
    <citation type="journal article" date="2023" name="IScience">
        <title>Expanded male sex-determining region conserved during the evolution of homothallism in the green alga Volvox.</title>
        <authorList>
            <person name="Yamamoto K."/>
            <person name="Matsuzaki R."/>
            <person name="Mahakham W."/>
            <person name="Heman W."/>
            <person name="Sekimoto H."/>
            <person name="Kawachi M."/>
            <person name="Minakuchi Y."/>
            <person name="Toyoda A."/>
            <person name="Nozaki H."/>
        </authorList>
    </citation>
    <scope>NUCLEOTIDE SEQUENCE [LARGE SCALE GENOMIC DNA]</scope>
    <source>
        <strain evidence="2 3">NIES-4468</strain>
    </source>
</reference>
<dbReference type="EMBL" id="BSDZ01000003">
    <property type="protein sequence ID" value="GLI59001.1"/>
    <property type="molecule type" value="Genomic_DNA"/>
</dbReference>
<dbReference type="PANTHER" id="PTHR15544:SF0">
    <property type="entry name" value="TETRATRICOPEPTIDE REPEAT PROTEIN 33"/>
    <property type="match status" value="1"/>
</dbReference>
<gene>
    <name evidence="2" type="ORF">VaNZ11_000824</name>
</gene>
<dbReference type="Proteomes" id="UP001165090">
    <property type="component" value="Unassembled WGS sequence"/>
</dbReference>
<dbReference type="PANTHER" id="PTHR15544">
    <property type="entry name" value="OSMOSIS RESPONSIVE FACTOR"/>
    <property type="match status" value="1"/>
</dbReference>
<keyword evidence="3" id="KW-1185">Reference proteome</keyword>
<dbReference type="InterPro" id="IPR019734">
    <property type="entry name" value="TPR_rpt"/>
</dbReference>
<feature type="repeat" description="TPR" evidence="1">
    <location>
        <begin position="139"/>
        <end position="172"/>
    </location>
</feature>
<dbReference type="InterPro" id="IPR052658">
    <property type="entry name" value="TPR-containing"/>
</dbReference>
<proteinExistence type="predicted"/>
<evidence type="ECO:0000313" key="3">
    <source>
        <dbReference type="Proteomes" id="UP001165090"/>
    </source>
</evidence>
<comment type="caution">
    <text evidence="2">The sequence shown here is derived from an EMBL/GenBank/DDBJ whole genome shotgun (WGS) entry which is preliminary data.</text>
</comment>
<dbReference type="SMART" id="SM00028">
    <property type="entry name" value="TPR"/>
    <property type="match status" value="3"/>
</dbReference>
<sequence>MCVYLDIFNVNTYGKRLVPVLRHIDTFSPATQAHSMAHSAKRQNLGRILQARLQAFADESSEEESDPIALAADLKERGQEHATHGRFSEARSLLGQAVRLVPGRADLHKLHAQVLMEMGYTWEAVRAATRAVELQPEWAEAHVTLARAQRNLGEPVLAEASFKRALEHEPEDADIVSGELREVRALATRQRTMGEGVRAIVQSESHEFNKDTGA</sequence>